<dbReference type="EMBL" id="AP018448">
    <property type="protein sequence ID" value="BBC33205.1"/>
    <property type="molecule type" value="Genomic_DNA"/>
</dbReference>
<dbReference type="CDD" id="cd00093">
    <property type="entry name" value="HTH_XRE"/>
    <property type="match status" value="1"/>
</dbReference>
<organism evidence="3 4">
    <name type="scientific">Streptomyces graminofaciens</name>
    <dbReference type="NCBI Taxonomy" id="68212"/>
    <lineage>
        <taxon>Bacteria</taxon>
        <taxon>Bacillati</taxon>
        <taxon>Actinomycetota</taxon>
        <taxon>Actinomycetes</taxon>
        <taxon>Kitasatosporales</taxon>
        <taxon>Streptomycetaceae</taxon>
        <taxon>Streptomyces</taxon>
    </lineage>
</organism>
<dbReference type="PROSITE" id="PS50943">
    <property type="entry name" value="HTH_CROC1"/>
    <property type="match status" value="1"/>
</dbReference>
<dbReference type="RefSeq" id="WP_286252659.1">
    <property type="nucleotide sequence ID" value="NZ_AP018448.1"/>
</dbReference>
<evidence type="ECO:0000256" key="1">
    <source>
        <dbReference type="SAM" id="MobiDB-lite"/>
    </source>
</evidence>
<accession>A0ABN5VII0</accession>
<proteinExistence type="predicted"/>
<feature type="region of interest" description="Disordered" evidence="1">
    <location>
        <begin position="91"/>
        <end position="183"/>
    </location>
</feature>
<dbReference type="InterPro" id="IPR010982">
    <property type="entry name" value="Lambda_DNA-bd_dom_sf"/>
</dbReference>
<evidence type="ECO:0000313" key="4">
    <source>
        <dbReference type="Proteomes" id="UP001321542"/>
    </source>
</evidence>
<keyword evidence="4" id="KW-1185">Reference proteome</keyword>
<gene>
    <name evidence="3" type="ORF">SGFS_044990</name>
</gene>
<dbReference type="Proteomes" id="UP001321542">
    <property type="component" value="Chromosome"/>
</dbReference>
<dbReference type="SMART" id="SM00530">
    <property type="entry name" value="HTH_XRE"/>
    <property type="match status" value="1"/>
</dbReference>
<dbReference type="Pfam" id="PF01381">
    <property type="entry name" value="HTH_3"/>
    <property type="match status" value="1"/>
</dbReference>
<dbReference type="Gene3D" id="1.10.260.40">
    <property type="entry name" value="lambda repressor-like DNA-binding domains"/>
    <property type="match status" value="1"/>
</dbReference>
<reference evidence="3 4" key="1">
    <citation type="journal article" date="2010" name="ChemBioChem">
        <title>Cloning and characterization of the biosynthetic gene cluster of 16-membered macrolide antibiotic FD-891: involvement of a dual functional cytochrome P450 monooxygenase catalyzing epoxidation and hydroxylation.</title>
        <authorList>
            <person name="Kudo F."/>
            <person name="Motegi A."/>
            <person name="Mizoue K."/>
            <person name="Eguchi T."/>
        </authorList>
    </citation>
    <scope>NUCLEOTIDE SEQUENCE [LARGE SCALE GENOMIC DNA]</scope>
    <source>
        <strain evidence="3 4">A-8890</strain>
    </source>
</reference>
<dbReference type="InterPro" id="IPR001387">
    <property type="entry name" value="Cro/C1-type_HTH"/>
</dbReference>
<evidence type="ECO:0000259" key="2">
    <source>
        <dbReference type="PROSITE" id="PS50943"/>
    </source>
</evidence>
<reference evidence="3 4" key="2">
    <citation type="journal article" date="2023" name="ChemBioChem">
        <title>Acyltransferase Domain Exchange between Two Independent Type I Polyketide Synthases in the Same Producer Strain of Macrolide Antibiotics.</title>
        <authorList>
            <person name="Kudo F."/>
            <person name="Kishikawa K."/>
            <person name="Tsuboi K."/>
            <person name="Kido T."/>
            <person name="Usui T."/>
            <person name="Hashimoto J."/>
            <person name="Shin-Ya K."/>
            <person name="Miyanaga A."/>
            <person name="Eguchi T."/>
        </authorList>
    </citation>
    <scope>NUCLEOTIDE SEQUENCE [LARGE SCALE GENOMIC DNA]</scope>
    <source>
        <strain evidence="3 4">A-8890</strain>
    </source>
</reference>
<sequence length="183" mass="18803">MTVPSDRDRNVEPVGGLSESFGAAVRARRLEMGLTQENLASRAGMSQGALSRLEHGRGVPTLPSLERLAEAMESNLLISLSPSGAVQVAFRAPRPQSVRGPVGTVGGVPSQRPAGGLPSPRPAGGLPSPRPAGGVPSPRPADGVSRPRPASGVPSPRPAGGAPYSWRNGGTRPTSLSRLHLPR</sequence>
<protein>
    <recommendedName>
        <fullName evidence="2">HTH cro/C1-type domain-containing protein</fullName>
    </recommendedName>
</protein>
<feature type="domain" description="HTH cro/C1-type" evidence="2">
    <location>
        <begin position="25"/>
        <end position="79"/>
    </location>
</feature>
<name>A0ABN5VII0_9ACTN</name>
<dbReference type="SUPFAM" id="SSF47413">
    <property type="entry name" value="lambda repressor-like DNA-binding domains"/>
    <property type="match status" value="1"/>
</dbReference>
<evidence type="ECO:0000313" key="3">
    <source>
        <dbReference type="EMBL" id="BBC33205.1"/>
    </source>
</evidence>